<dbReference type="EMBL" id="BJMN01000078">
    <property type="protein sequence ID" value="GEB62102.1"/>
    <property type="molecule type" value="Genomic_DNA"/>
</dbReference>
<evidence type="ECO:0000313" key="1">
    <source>
        <dbReference type="EMBL" id="GEB62102.1"/>
    </source>
</evidence>
<gene>
    <name evidence="1" type="ORF">SGA01_77070</name>
</gene>
<keyword evidence="2" id="KW-1185">Reference proteome</keyword>
<organism evidence="1 2">
    <name type="scientific">Streptomyces gardneri</name>
    <dbReference type="NCBI Taxonomy" id="66892"/>
    <lineage>
        <taxon>Bacteria</taxon>
        <taxon>Bacillati</taxon>
        <taxon>Actinomycetota</taxon>
        <taxon>Actinomycetes</taxon>
        <taxon>Kitasatosporales</taxon>
        <taxon>Streptomycetaceae</taxon>
        <taxon>Streptomyces</taxon>
    </lineage>
</organism>
<dbReference type="Proteomes" id="UP000315226">
    <property type="component" value="Unassembled WGS sequence"/>
</dbReference>
<protein>
    <submittedName>
        <fullName evidence="1">Uncharacterized protein</fullName>
    </submittedName>
</protein>
<proteinExistence type="predicted"/>
<dbReference type="OrthoDB" id="4323905at2"/>
<dbReference type="AlphaFoldDB" id="A0A4Y3RX17"/>
<accession>A0A4Y3RX17</accession>
<reference evidence="1 2" key="1">
    <citation type="submission" date="2019-06" db="EMBL/GenBank/DDBJ databases">
        <title>Whole genome shotgun sequence of Streptomyces gardneri NBRC 12865.</title>
        <authorList>
            <person name="Hosoyama A."/>
            <person name="Uohara A."/>
            <person name="Ohji S."/>
            <person name="Ichikawa N."/>
        </authorList>
    </citation>
    <scope>NUCLEOTIDE SEQUENCE [LARGE SCALE GENOMIC DNA]</scope>
    <source>
        <strain evidence="1 2">NBRC 12865</strain>
    </source>
</reference>
<comment type="caution">
    <text evidence="1">The sequence shown here is derived from an EMBL/GenBank/DDBJ whole genome shotgun (WGS) entry which is preliminary data.</text>
</comment>
<name>A0A4Y3RX17_9ACTN</name>
<sequence length="92" mass="9952">MLIRHVVEEGVLHVALLHDLDIPSRAAAALHIETLLFTHHPHHVRIQLPTSDPSPASVSVLARARRMCERLAIPLTVGGPATPRPSRSPTAA</sequence>
<evidence type="ECO:0000313" key="2">
    <source>
        <dbReference type="Proteomes" id="UP000315226"/>
    </source>
</evidence>